<organism evidence="2 3">
    <name type="scientific">Larinioides sclopetarius</name>
    <dbReference type="NCBI Taxonomy" id="280406"/>
    <lineage>
        <taxon>Eukaryota</taxon>
        <taxon>Metazoa</taxon>
        <taxon>Ecdysozoa</taxon>
        <taxon>Arthropoda</taxon>
        <taxon>Chelicerata</taxon>
        <taxon>Arachnida</taxon>
        <taxon>Araneae</taxon>
        <taxon>Araneomorphae</taxon>
        <taxon>Entelegynae</taxon>
        <taxon>Araneoidea</taxon>
        <taxon>Araneidae</taxon>
        <taxon>Larinioides</taxon>
    </lineage>
</organism>
<comment type="caution">
    <text evidence="2">The sequence shown here is derived from an EMBL/GenBank/DDBJ whole genome shotgun (WGS) entry which is preliminary data.</text>
</comment>
<evidence type="ECO:0000313" key="3">
    <source>
        <dbReference type="Proteomes" id="UP001497382"/>
    </source>
</evidence>
<keyword evidence="1" id="KW-0732">Signal</keyword>
<feature type="signal peptide" evidence="1">
    <location>
        <begin position="1"/>
        <end position="18"/>
    </location>
</feature>
<sequence length="266" mass="28928">MKVAIFFALTALLGIASCDQVCMQFKLSSCFAITAIRNFGNPICASNNELVECLRNGARECGVESSPIVGEVIERYTETCKEGTEMNDLYKKHKTCVFQDAAMGNGVCMRPILSEVLSLGFPSQTRTYQETVLKVACKYGDSGNKCIDDNINSTCGAEAAKFRHHLSDPSVRLSNQACEEVGAETGPETNEIRYALQQHDEHTVHAMSPHTQHLSASGPQAGSIQIASTLAPRQYPEPMSGANINASLQLIYVIGAAICMKWFSAY</sequence>
<accession>A0AAV2AV71</accession>
<feature type="chain" id="PRO_5043539227" evidence="1">
    <location>
        <begin position="19"/>
        <end position="266"/>
    </location>
</feature>
<protein>
    <submittedName>
        <fullName evidence="2">Uncharacterized protein</fullName>
    </submittedName>
</protein>
<dbReference type="AlphaFoldDB" id="A0AAV2AV71"/>
<dbReference type="Proteomes" id="UP001497382">
    <property type="component" value="Unassembled WGS sequence"/>
</dbReference>
<evidence type="ECO:0000256" key="1">
    <source>
        <dbReference type="SAM" id="SignalP"/>
    </source>
</evidence>
<proteinExistence type="predicted"/>
<dbReference type="PROSITE" id="PS51257">
    <property type="entry name" value="PROKAR_LIPOPROTEIN"/>
    <property type="match status" value="1"/>
</dbReference>
<dbReference type="EMBL" id="CAXIEN010000219">
    <property type="protein sequence ID" value="CAL1287555.1"/>
    <property type="molecule type" value="Genomic_DNA"/>
</dbReference>
<gene>
    <name evidence="2" type="ORF">LARSCL_LOCUS14893</name>
</gene>
<reference evidence="2 3" key="1">
    <citation type="submission" date="2024-04" db="EMBL/GenBank/DDBJ databases">
        <authorList>
            <person name="Rising A."/>
            <person name="Reimegard J."/>
            <person name="Sonavane S."/>
            <person name="Akerstrom W."/>
            <person name="Nylinder S."/>
            <person name="Hedman E."/>
            <person name="Kallberg Y."/>
        </authorList>
    </citation>
    <scope>NUCLEOTIDE SEQUENCE [LARGE SCALE GENOMIC DNA]</scope>
</reference>
<name>A0AAV2AV71_9ARAC</name>
<evidence type="ECO:0000313" key="2">
    <source>
        <dbReference type="EMBL" id="CAL1287555.1"/>
    </source>
</evidence>
<keyword evidence="3" id="KW-1185">Reference proteome</keyword>